<protein>
    <recommendedName>
        <fullName evidence="1">Peptidase M12A domain-containing protein</fullName>
    </recommendedName>
</protein>
<dbReference type="Proteomes" id="UP000700596">
    <property type="component" value="Unassembled WGS sequence"/>
</dbReference>
<evidence type="ECO:0000259" key="1">
    <source>
        <dbReference type="Pfam" id="PF01400"/>
    </source>
</evidence>
<dbReference type="InterPro" id="IPR024079">
    <property type="entry name" value="MetalloPept_cat_dom_sf"/>
</dbReference>
<dbReference type="GO" id="GO:0004222">
    <property type="term" value="F:metalloendopeptidase activity"/>
    <property type="evidence" value="ECO:0007669"/>
    <property type="project" value="InterPro"/>
</dbReference>
<dbReference type="EMBL" id="JAGMWT010000007">
    <property type="protein sequence ID" value="KAH7125256.1"/>
    <property type="molecule type" value="Genomic_DNA"/>
</dbReference>
<accession>A0A9P9DU08</accession>
<gene>
    <name evidence="2" type="ORF">B0J11DRAFT_614665</name>
</gene>
<dbReference type="InterPro" id="IPR001506">
    <property type="entry name" value="Peptidase_M12A"/>
</dbReference>
<name>A0A9P9DU08_9PLEO</name>
<evidence type="ECO:0000313" key="3">
    <source>
        <dbReference type="Proteomes" id="UP000700596"/>
    </source>
</evidence>
<dbReference type="AlphaFoldDB" id="A0A9P9DU08"/>
<comment type="caution">
    <text evidence="2">The sequence shown here is derived from an EMBL/GenBank/DDBJ whole genome shotgun (WGS) entry which is preliminary data.</text>
</comment>
<reference evidence="2" key="1">
    <citation type="journal article" date="2021" name="Nat. Commun.">
        <title>Genetic determinants of endophytism in the Arabidopsis root mycobiome.</title>
        <authorList>
            <person name="Mesny F."/>
            <person name="Miyauchi S."/>
            <person name="Thiergart T."/>
            <person name="Pickel B."/>
            <person name="Atanasova L."/>
            <person name="Karlsson M."/>
            <person name="Huettel B."/>
            <person name="Barry K.W."/>
            <person name="Haridas S."/>
            <person name="Chen C."/>
            <person name="Bauer D."/>
            <person name="Andreopoulos W."/>
            <person name="Pangilinan J."/>
            <person name="LaButti K."/>
            <person name="Riley R."/>
            <person name="Lipzen A."/>
            <person name="Clum A."/>
            <person name="Drula E."/>
            <person name="Henrissat B."/>
            <person name="Kohler A."/>
            <person name="Grigoriev I.V."/>
            <person name="Martin F.M."/>
            <person name="Hacquard S."/>
        </authorList>
    </citation>
    <scope>NUCLEOTIDE SEQUENCE</scope>
    <source>
        <strain evidence="2">MPI-CAGE-CH-0243</strain>
    </source>
</reference>
<dbReference type="Gene3D" id="3.40.390.10">
    <property type="entry name" value="Collagenase (Catalytic Domain)"/>
    <property type="match status" value="1"/>
</dbReference>
<keyword evidence="3" id="KW-1185">Reference proteome</keyword>
<proteinExistence type="predicted"/>
<dbReference type="Pfam" id="PF01400">
    <property type="entry name" value="Astacin"/>
    <property type="match status" value="1"/>
</dbReference>
<dbReference type="GO" id="GO:0006508">
    <property type="term" value="P:proteolysis"/>
    <property type="evidence" value="ECO:0007669"/>
    <property type="project" value="InterPro"/>
</dbReference>
<organism evidence="2 3">
    <name type="scientific">Dendryphion nanum</name>
    <dbReference type="NCBI Taxonomy" id="256645"/>
    <lineage>
        <taxon>Eukaryota</taxon>
        <taxon>Fungi</taxon>
        <taxon>Dikarya</taxon>
        <taxon>Ascomycota</taxon>
        <taxon>Pezizomycotina</taxon>
        <taxon>Dothideomycetes</taxon>
        <taxon>Pleosporomycetidae</taxon>
        <taxon>Pleosporales</taxon>
        <taxon>Torulaceae</taxon>
        <taxon>Dendryphion</taxon>
    </lineage>
</organism>
<evidence type="ECO:0000313" key="2">
    <source>
        <dbReference type="EMBL" id="KAH7125256.1"/>
    </source>
</evidence>
<sequence>MAWADQLGIFARHAWPCIVSYCYFNAESGDVLHGSFDEAVNMWQVIILQADSRKISNKEFISILHWAEHLANRMVTAYTSSTSHYLWTRLLTPSSIIPHDTLVIQFVPMGYPNKATVGYLPWGDEPGRHNLRGAKNTEVQKIAHEISHVLGILHEHQRWDREQYLKFTCENVWGYETAVRRCEASEDCDMDMLCTYYGTASDLPWTSGRSFTVGNVGDLDSQGPFDFESVMLYSAEGWADKDECSIEKKAESCPLCKRTADGGLVEMSSSSTAASTMATAYL</sequence>
<dbReference type="SUPFAM" id="SSF55486">
    <property type="entry name" value="Metalloproteases ('zincins'), catalytic domain"/>
    <property type="match status" value="1"/>
</dbReference>
<feature type="domain" description="Peptidase M12A" evidence="1">
    <location>
        <begin position="138"/>
        <end position="173"/>
    </location>
</feature>
<dbReference type="OrthoDB" id="291007at2759"/>